<feature type="domain" description="Glycosyl transferase family 3" evidence="3">
    <location>
        <begin position="89"/>
        <end position="345"/>
    </location>
</feature>
<dbReference type="GO" id="GO:0005829">
    <property type="term" value="C:cytosol"/>
    <property type="evidence" value="ECO:0007669"/>
    <property type="project" value="TreeGrafter"/>
</dbReference>
<organism evidence="5 6">
    <name type="scientific">Candidatus Woesebacteria bacterium GW2011_GWA1_39_12</name>
    <dbReference type="NCBI Taxonomy" id="1618549"/>
    <lineage>
        <taxon>Bacteria</taxon>
        <taxon>Candidatus Woeseibacteriota</taxon>
    </lineage>
</organism>
<reference evidence="5 6" key="1">
    <citation type="journal article" date="2015" name="Nature">
        <title>rRNA introns, odd ribosomes, and small enigmatic genomes across a large radiation of phyla.</title>
        <authorList>
            <person name="Brown C.T."/>
            <person name="Hug L.A."/>
            <person name="Thomas B.C."/>
            <person name="Sharon I."/>
            <person name="Castelle C.J."/>
            <person name="Singh A."/>
            <person name="Wilkins M.J."/>
            <person name="Williams K.H."/>
            <person name="Banfield J.F."/>
        </authorList>
    </citation>
    <scope>NUCLEOTIDE SEQUENCE [LARGE SCALE GENOMIC DNA]</scope>
</reference>
<dbReference type="Pfam" id="PF02885">
    <property type="entry name" value="Glycos_trans_3N"/>
    <property type="match status" value="1"/>
</dbReference>
<dbReference type="PANTHER" id="PTHR43285">
    <property type="entry name" value="ANTHRANILATE PHOSPHORIBOSYLTRANSFERASE"/>
    <property type="match status" value="1"/>
</dbReference>
<dbReference type="InterPro" id="IPR036320">
    <property type="entry name" value="Glycosyl_Trfase_fam3_N_dom_sf"/>
</dbReference>
<evidence type="ECO:0000259" key="3">
    <source>
        <dbReference type="Pfam" id="PF00591"/>
    </source>
</evidence>
<evidence type="ECO:0000256" key="1">
    <source>
        <dbReference type="ARBA" id="ARBA00022676"/>
    </source>
</evidence>
<gene>
    <name evidence="5" type="ORF">UT23_C0012G0078</name>
</gene>
<accession>A0A0G0LZV4</accession>
<dbReference type="PANTHER" id="PTHR43285:SF2">
    <property type="entry name" value="ANTHRANILATE PHOSPHORIBOSYLTRANSFERASE"/>
    <property type="match status" value="1"/>
</dbReference>
<feature type="domain" description="Glycosyl transferase family 3 N-terminal" evidence="4">
    <location>
        <begin position="17"/>
        <end position="75"/>
    </location>
</feature>
<evidence type="ECO:0000313" key="6">
    <source>
        <dbReference type="Proteomes" id="UP000034325"/>
    </source>
</evidence>
<dbReference type="InterPro" id="IPR005940">
    <property type="entry name" value="Anthranilate_Pribosyl_Tfrase"/>
</dbReference>
<dbReference type="Proteomes" id="UP000034325">
    <property type="component" value="Unassembled WGS sequence"/>
</dbReference>
<name>A0A0G0LZV4_9BACT</name>
<dbReference type="InterPro" id="IPR035902">
    <property type="entry name" value="Nuc_phospho_transferase"/>
</dbReference>
<evidence type="ECO:0000259" key="4">
    <source>
        <dbReference type="Pfam" id="PF02885"/>
    </source>
</evidence>
<dbReference type="SUPFAM" id="SSF47648">
    <property type="entry name" value="Nucleoside phosphorylase/phosphoribosyltransferase N-terminal domain"/>
    <property type="match status" value="1"/>
</dbReference>
<dbReference type="GO" id="GO:0000162">
    <property type="term" value="P:L-tryptophan biosynthetic process"/>
    <property type="evidence" value="ECO:0007669"/>
    <property type="project" value="InterPro"/>
</dbReference>
<dbReference type="Gene3D" id="3.40.1030.10">
    <property type="entry name" value="Nucleoside phosphorylase/phosphoribosyltransferase catalytic domain"/>
    <property type="match status" value="1"/>
</dbReference>
<dbReference type="InterPro" id="IPR000312">
    <property type="entry name" value="Glycosyl_Trfase_fam3"/>
</dbReference>
<keyword evidence="1 5" id="KW-0328">Glycosyltransferase</keyword>
<dbReference type="EMBL" id="LBWA01000012">
    <property type="protein sequence ID" value="KKQ97468.1"/>
    <property type="molecule type" value="Genomic_DNA"/>
</dbReference>
<comment type="caution">
    <text evidence="5">The sequence shown here is derived from an EMBL/GenBank/DDBJ whole genome shotgun (WGS) entry which is preliminary data.</text>
</comment>
<protein>
    <submittedName>
        <fullName evidence="5">Anthranilate phosphoribosyltransferase</fullName>
    </submittedName>
</protein>
<evidence type="ECO:0000256" key="2">
    <source>
        <dbReference type="ARBA" id="ARBA00022679"/>
    </source>
</evidence>
<dbReference type="AlphaFoldDB" id="A0A0G0LZV4"/>
<evidence type="ECO:0000313" key="5">
    <source>
        <dbReference type="EMBL" id="KKQ97468.1"/>
    </source>
</evidence>
<proteinExistence type="predicted"/>
<dbReference type="Gene3D" id="1.20.970.10">
    <property type="entry name" value="Transferase, Pyrimidine Nucleoside Phosphorylase, Chain C"/>
    <property type="match status" value="1"/>
</dbReference>
<dbReference type="InterPro" id="IPR017459">
    <property type="entry name" value="Glycosyl_Trfase_fam3_N_dom"/>
</dbReference>
<keyword evidence="2 5" id="KW-0808">Transferase</keyword>
<dbReference type="SUPFAM" id="SSF52418">
    <property type="entry name" value="Nucleoside phosphorylase/phosphoribosyltransferase catalytic domain"/>
    <property type="match status" value="1"/>
</dbReference>
<dbReference type="NCBIfam" id="TIGR01245">
    <property type="entry name" value="trpD"/>
    <property type="match status" value="1"/>
</dbReference>
<dbReference type="GO" id="GO:0004048">
    <property type="term" value="F:anthranilate phosphoribosyltransferase activity"/>
    <property type="evidence" value="ECO:0007669"/>
    <property type="project" value="InterPro"/>
</dbReference>
<dbReference type="Pfam" id="PF00591">
    <property type="entry name" value="Glycos_transf_3"/>
    <property type="match status" value="1"/>
</dbReference>
<sequence>MYRNVKNSLSKLDKIVPLMAKVVDGNNLTAKESEKVFTDIFLYDKEAYHLTAVSAGIHAKGETPDELLGFCKAHLKLGTKLKPKVSARKTTDLSGSGGAFLKTFNVSTTASFIVAAVGYTVAKQAFWGVTSPTGSADIFSAFGVNILKLSAKKVENTLENVGICPLHIAPISPRLKNRGKISRKMFIEKGIRIKSPFHLVSNATSPVPMMYRVYGIYSEKYLETLAELFFKLGYKKTLTFHGVDGLPEISNVGRTIIVEQIGDKFNRYTVTPSDLGIKKATIDEIKTGGREQNIIDFLKILMGKEKGPKADLTAVNAAASLYVMGETKSIAEAVPKAQEIIKSGEGFKVLEKLVNYQGNPKLLKEWLNKI</sequence>